<dbReference type="Pfam" id="PF14155">
    <property type="entry name" value="DUF4307"/>
    <property type="match status" value="1"/>
</dbReference>
<reference evidence="2 3" key="1">
    <citation type="submission" date="2020-07" db="EMBL/GenBank/DDBJ databases">
        <title>Sequencing the genomes of 1000 actinobacteria strains.</title>
        <authorList>
            <person name="Klenk H.-P."/>
        </authorList>
    </citation>
    <scope>NUCLEOTIDE SEQUENCE [LARGE SCALE GENOMIC DNA]</scope>
    <source>
        <strain evidence="2 3">DSM 24662</strain>
    </source>
</reference>
<dbReference type="EMBL" id="JACCBV010000001">
    <property type="protein sequence ID" value="NYE19828.1"/>
    <property type="molecule type" value="Genomic_DNA"/>
</dbReference>
<keyword evidence="3" id="KW-1185">Reference proteome</keyword>
<dbReference type="AlphaFoldDB" id="A0A7Y9GNM1"/>
<dbReference type="InterPro" id="IPR025443">
    <property type="entry name" value="DUF4307"/>
</dbReference>
<gene>
    <name evidence="2" type="ORF">BJ991_001856</name>
</gene>
<dbReference type="RefSeq" id="WP_179489421.1">
    <property type="nucleotide sequence ID" value="NZ_JACCBV010000001.1"/>
</dbReference>
<evidence type="ECO:0000313" key="3">
    <source>
        <dbReference type="Proteomes" id="UP000576969"/>
    </source>
</evidence>
<organism evidence="2 3">
    <name type="scientific">Microbacterium immunditiarum</name>
    <dbReference type="NCBI Taxonomy" id="337480"/>
    <lineage>
        <taxon>Bacteria</taxon>
        <taxon>Bacillati</taxon>
        <taxon>Actinomycetota</taxon>
        <taxon>Actinomycetes</taxon>
        <taxon>Micrococcales</taxon>
        <taxon>Microbacteriaceae</taxon>
        <taxon>Microbacterium</taxon>
    </lineage>
</organism>
<name>A0A7Y9GNM1_9MICO</name>
<comment type="caution">
    <text evidence="2">The sequence shown here is derived from an EMBL/GenBank/DDBJ whole genome shotgun (WGS) entry which is preliminary data.</text>
</comment>
<keyword evidence="1" id="KW-1133">Transmembrane helix</keyword>
<protein>
    <recommendedName>
        <fullName evidence="4">DUF4307 domain-containing protein</fullName>
    </recommendedName>
</protein>
<dbReference type="Proteomes" id="UP000576969">
    <property type="component" value="Unassembled WGS sequence"/>
</dbReference>
<feature type="transmembrane region" description="Helical" evidence="1">
    <location>
        <begin position="21"/>
        <end position="42"/>
    </location>
</feature>
<evidence type="ECO:0000256" key="1">
    <source>
        <dbReference type="SAM" id="Phobius"/>
    </source>
</evidence>
<keyword evidence="1" id="KW-0472">Membrane</keyword>
<sequence>MTTQDVLDDRYGHTPSPRRRWTISVAIVVVVAVVAVIAWIAVANAANTVEARTTAYRVVDERTVVVNFQVTAPTGRGLACAIEAQDEQHGIVGWKVVEYEASDEPGRAFSETLPTVGRATTGLVNSCWVT</sequence>
<accession>A0A7Y9GNM1</accession>
<evidence type="ECO:0000313" key="2">
    <source>
        <dbReference type="EMBL" id="NYE19828.1"/>
    </source>
</evidence>
<evidence type="ECO:0008006" key="4">
    <source>
        <dbReference type="Google" id="ProtNLM"/>
    </source>
</evidence>
<keyword evidence="1" id="KW-0812">Transmembrane</keyword>
<proteinExistence type="predicted"/>